<keyword evidence="4" id="KW-1185">Reference proteome</keyword>
<dbReference type="GO" id="GO:0005737">
    <property type="term" value="C:cytoplasm"/>
    <property type="evidence" value="ECO:0007669"/>
    <property type="project" value="TreeGrafter"/>
</dbReference>
<dbReference type="Pfam" id="PF02567">
    <property type="entry name" value="PhzC-PhzF"/>
    <property type="match status" value="1"/>
</dbReference>
<dbReference type="RefSeq" id="WP_036780588.1">
    <property type="nucleotide sequence ID" value="NZ_CAWLTM010000067.1"/>
</dbReference>
<feature type="active site" evidence="2">
    <location>
        <position position="47"/>
    </location>
</feature>
<dbReference type="SUPFAM" id="SSF54506">
    <property type="entry name" value="Diaminopimelate epimerase-like"/>
    <property type="match status" value="1"/>
</dbReference>
<dbReference type="PATRIC" id="fig|1393736.3.peg.3131"/>
<proteinExistence type="inferred from homology"/>
<accession>A0A022PIR2</accession>
<dbReference type="NCBIfam" id="TIGR00654">
    <property type="entry name" value="PhzF_family"/>
    <property type="match status" value="1"/>
</dbReference>
<sequence length="292" mass="31341">MSLVPFKQVDVFTHRPFKGNPVAVVMDAQELSSIQMQGIANWTNLSETTFILPVENPLADYRVRIFTPGSELPFAGHPTIGTAHALLEAGLIQAREGRIVQECGAGLITLNVTETEEGQKSITFELPEPAITLLSAEQIDRLESILGCQLDRALTPALIDVGARWIVAHTTGAEAVLATEPDYAKLYEHDSQMNITGVCLYGAYREGAEADIEVRSFAPSCGVNEDPVCGSGNGSVAAFMRHHKVAMIDDKIVHSSQGKKLGRQGSVWLSHADGKIFVGGSAVTCINGTITI</sequence>
<dbReference type="GO" id="GO:0016853">
    <property type="term" value="F:isomerase activity"/>
    <property type="evidence" value="ECO:0007669"/>
    <property type="project" value="TreeGrafter"/>
</dbReference>
<reference evidence="3 4" key="1">
    <citation type="submission" date="2014-03" db="EMBL/GenBank/DDBJ databases">
        <title>Draft Genome of Photorhabdus luminescens BA1, an Egyptian Isolate.</title>
        <authorList>
            <person name="Ghazal S."/>
            <person name="Hurst S.G.IV."/>
            <person name="Morris K."/>
            <person name="Thomas K."/>
            <person name="Tisa L.S."/>
        </authorList>
    </citation>
    <scope>NUCLEOTIDE SEQUENCE [LARGE SCALE GENOMIC DNA]</scope>
    <source>
        <strain evidence="3 4">BA1</strain>
    </source>
</reference>
<protein>
    <submittedName>
        <fullName evidence="3">Phenazine biosynthesis protein PhzF family</fullName>
    </submittedName>
</protein>
<dbReference type="Gene3D" id="3.10.310.10">
    <property type="entry name" value="Diaminopimelate Epimerase, Chain A, domain 1"/>
    <property type="match status" value="2"/>
</dbReference>
<dbReference type="PANTHER" id="PTHR13774">
    <property type="entry name" value="PHENAZINE BIOSYNTHESIS PROTEIN"/>
    <property type="match status" value="1"/>
</dbReference>
<evidence type="ECO:0000256" key="1">
    <source>
        <dbReference type="ARBA" id="ARBA00008270"/>
    </source>
</evidence>
<dbReference type="PANTHER" id="PTHR13774:SF32">
    <property type="entry name" value="ANTISENSE-ENHANCING SEQUENCE 1"/>
    <property type="match status" value="1"/>
</dbReference>
<dbReference type="PIRSF" id="PIRSF016184">
    <property type="entry name" value="PhzC_PhzF"/>
    <property type="match status" value="1"/>
</dbReference>
<dbReference type="Proteomes" id="UP000023464">
    <property type="component" value="Unassembled WGS sequence"/>
</dbReference>
<dbReference type="EMBL" id="JFGV01000048">
    <property type="protein sequence ID" value="EYU14390.1"/>
    <property type="molecule type" value="Genomic_DNA"/>
</dbReference>
<name>A0A022PIR2_9GAMM</name>
<organism evidence="3 4">
    <name type="scientific">Photorhabdus aegyptia</name>
    <dbReference type="NCBI Taxonomy" id="2805098"/>
    <lineage>
        <taxon>Bacteria</taxon>
        <taxon>Pseudomonadati</taxon>
        <taxon>Pseudomonadota</taxon>
        <taxon>Gammaproteobacteria</taxon>
        <taxon>Enterobacterales</taxon>
        <taxon>Morganellaceae</taxon>
        <taxon>Photorhabdus</taxon>
    </lineage>
</organism>
<gene>
    <name evidence="3" type="ORF">BA1DRAFT_03056</name>
</gene>
<evidence type="ECO:0000313" key="4">
    <source>
        <dbReference type="Proteomes" id="UP000023464"/>
    </source>
</evidence>
<evidence type="ECO:0000313" key="3">
    <source>
        <dbReference type="EMBL" id="EYU14390.1"/>
    </source>
</evidence>
<dbReference type="InterPro" id="IPR003719">
    <property type="entry name" value="Phenazine_PhzF-like"/>
</dbReference>
<evidence type="ECO:0000256" key="2">
    <source>
        <dbReference type="PIRSR" id="PIRSR016184-1"/>
    </source>
</evidence>
<comment type="caution">
    <text evidence="3">The sequence shown here is derived from an EMBL/GenBank/DDBJ whole genome shotgun (WGS) entry which is preliminary data.</text>
</comment>
<comment type="similarity">
    <text evidence="1">Belongs to the PhzF family.</text>
</comment>
<dbReference type="AlphaFoldDB" id="A0A022PIR2"/>